<evidence type="ECO:0000313" key="3">
    <source>
        <dbReference type="Proteomes" id="UP001150924"/>
    </source>
</evidence>
<name>A0A9X3J3W8_9BACT</name>
<dbReference type="EMBL" id="JAPNKE010000002">
    <property type="protein sequence ID" value="MCY1013274.1"/>
    <property type="molecule type" value="Genomic_DNA"/>
</dbReference>
<keyword evidence="3" id="KW-1185">Reference proteome</keyword>
<dbReference type="Proteomes" id="UP001150924">
    <property type="component" value="Unassembled WGS sequence"/>
</dbReference>
<dbReference type="AlphaFoldDB" id="A0A9X3J3W8"/>
<organism evidence="2 3">
    <name type="scientific">Nannocystis pusilla</name>
    <dbReference type="NCBI Taxonomy" id="889268"/>
    <lineage>
        <taxon>Bacteria</taxon>
        <taxon>Pseudomonadati</taxon>
        <taxon>Myxococcota</taxon>
        <taxon>Polyangia</taxon>
        <taxon>Nannocystales</taxon>
        <taxon>Nannocystaceae</taxon>
        <taxon>Nannocystis</taxon>
    </lineage>
</organism>
<evidence type="ECO:0000256" key="1">
    <source>
        <dbReference type="SAM" id="MobiDB-lite"/>
    </source>
</evidence>
<sequence>MAAIDLAAVDLEAEQRAALQLTPALRAADGDHAARVLVHVAVDVGDEAAGRGDLGDQLVARLGLQPVRRVMRHQQGEVAFLDPRRAVAAAGRVQLADVERQLAGVVAVAELQEGAVEADDAELEPVLGQHRRAVAGQHAALQLQAGERVVLQPLAVRRERLVDEGAVGRAGVAPELDLYFGIGVPAAEHQRLGPARVGADEVMVAGDGHQRRGRAEGAEVIPQLLQGLVEARELGGAAPLGQVAAEQDQVPGAAAGVQLLEVGQQDLAYARPQPSLGVEALVEVREVKPAEGAHGSGAARPTGRREPIRVYHRGPAALPRRRGFRPQGKTIVRRPAEASPGTRHYAGGGAPASRARARRGAPPRGRLRRH</sequence>
<proteinExistence type="predicted"/>
<gene>
    <name evidence="2" type="ORF">OV079_48645</name>
</gene>
<feature type="region of interest" description="Disordered" evidence="1">
    <location>
        <begin position="318"/>
        <end position="370"/>
    </location>
</feature>
<evidence type="ECO:0000313" key="2">
    <source>
        <dbReference type="EMBL" id="MCY1013274.1"/>
    </source>
</evidence>
<accession>A0A9X3J3W8</accession>
<reference evidence="2" key="1">
    <citation type="submission" date="2022-11" db="EMBL/GenBank/DDBJ databases">
        <title>Minimal conservation of predation-associated metabolite biosynthetic gene clusters underscores biosynthetic potential of Myxococcota including descriptions for ten novel species: Archangium lansinium sp. nov., Myxococcus landrumus sp. nov., Nannocystis bai.</title>
        <authorList>
            <person name="Ahearne A."/>
            <person name="Stevens C."/>
            <person name="Phillips K."/>
        </authorList>
    </citation>
    <scope>NUCLEOTIDE SEQUENCE</scope>
    <source>
        <strain evidence="2">Na p29</strain>
    </source>
</reference>
<comment type="caution">
    <text evidence="2">The sequence shown here is derived from an EMBL/GenBank/DDBJ whole genome shotgun (WGS) entry which is preliminary data.</text>
</comment>
<feature type="compositionally biased region" description="Basic residues" evidence="1">
    <location>
        <begin position="355"/>
        <end position="370"/>
    </location>
</feature>
<protein>
    <submittedName>
        <fullName evidence="2">Uncharacterized protein</fullName>
    </submittedName>
</protein>